<keyword evidence="5" id="KW-0862">Zinc</keyword>
<dbReference type="GO" id="GO:0004089">
    <property type="term" value="F:carbonate dehydratase activity"/>
    <property type="evidence" value="ECO:0007669"/>
    <property type="project" value="UniProtKB-EC"/>
</dbReference>
<feature type="compositionally biased region" description="Basic and acidic residues" evidence="8">
    <location>
        <begin position="13"/>
        <end position="24"/>
    </location>
</feature>
<dbReference type="PROSITE" id="PS51144">
    <property type="entry name" value="ALPHA_CA_2"/>
    <property type="match status" value="1"/>
</dbReference>
<evidence type="ECO:0000256" key="2">
    <source>
        <dbReference type="ARBA" id="ARBA00010718"/>
    </source>
</evidence>
<sequence length="219" mass="24762">MAAGSRQSPVNIETDRAESDHEALSSKPLRWKYPSTASKKLVNPGYCWRVDCDGDGTFLTGGPLMDDVYKLEQYHCHWGCSDSRGSEHTVDGQAFAGEVGKTHEEMDKIARMLPYVSHKDEIIDVIEPIDPSKLLPADDNGYWTYLGSLTTPPCNESVTWVLFKKYIEVSHHQLNIFRNLRKFPRGEECPCHENHGVVINNFRPPLPLGNRVLRECGSF</sequence>
<dbReference type="InterPro" id="IPR036398">
    <property type="entry name" value="CA_dom_sf"/>
</dbReference>
<dbReference type="CDD" id="cd00326">
    <property type="entry name" value="alpha_CA"/>
    <property type="match status" value="1"/>
</dbReference>
<protein>
    <recommendedName>
        <fullName evidence="3">carbonic anhydrase</fullName>
        <ecNumber evidence="3">4.2.1.1</ecNumber>
    </recommendedName>
</protein>
<evidence type="ECO:0000256" key="7">
    <source>
        <dbReference type="ARBA" id="ARBA00048348"/>
    </source>
</evidence>
<dbReference type="AlphaFoldDB" id="A0A8J2MM00"/>
<gene>
    <name evidence="10" type="ORF">HICCMSTLAB_LOCUS3930</name>
</gene>
<dbReference type="EMBL" id="CAJNRD030001118">
    <property type="protein sequence ID" value="CAG5083793.1"/>
    <property type="molecule type" value="Genomic_DNA"/>
</dbReference>
<name>A0A8J2MM00_COTCN</name>
<keyword evidence="4" id="KW-0479">Metal-binding</keyword>
<comment type="similarity">
    <text evidence="2">Belongs to the alpha-carbonic anhydrase family.</text>
</comment>
<dbReference type="GO" id="GO:0008270">
    <property type="term" value="F:zinc ion binding"/>
    <property type="evidence" value="ECO:0007669"/>
    <property type="project" value="InterPro"/>
</dbReference>
<dbReference type="Gene3D" id="3.10.200.10">
    <property type="entry name" value="Alpha carbonic anhydrase"/>
    <property type="match status" value="2"/>
</dbReference>
<comment type="cofactor">
    <cofactor evidence="1">
        <name>Zn(2+)</name>
        <dbReference type="ChEBI" id="CHEBI:29105"/>
    </cofactor>
</comment>
<dbReference type="Proteomes" id="UP000786811">
    <property type="component" value="Unassembled WGS sequence"/>
</dbReference>
<dbReference type="SMART" id="SM01057">
    <property type="entry name" value="Carb_anhydrase"/>
    <property type="match status" value="1"/>
</dbReference>
<dbReference type="SUPFAM" id="SSF51069">
    <property type="entry name" value="Carbonic anhydrase"/>
    <property type="match status" value="1"/>
</dbReference>
<evidence type="ECO:0000256" key="4">
    <source>
        <dbReference type="ARBA" id="ARBA00022723"/>
    </source>
</evidence>
<organism evidence="10 11">
    <name type="scientific">Cotesia congregata</name>
    <name type="common">Parasitoid wasp</name>
    <name type="synonym">Apanteles congregatus</name>
    <dbReference type="NCBI Taxonomy" id="51543"/>
    <lineage>
        <taxon>Eukaryota</taxon>
        <taxon>Metazoa</taxon>
        <taxon>Ecdysozoa</taxon>
        <taxon>Arthropoda</taxon>
        <taxon>Hexapoda</taxon>
        <taxon>Insecta</taxon>
        <taxon>Pterygota</taxon>
        <taxon>Neoptera</taxon>
        <taxon>Endopterygota</taxon>
        <taxon>Hymenoptera</taxon>
        <taxon>Apocrita</taxon>
        <taxon>Ichneumonoidea</taxon>
        <taxon>Braconidae</taxon>
        <taxon>Microgastrinae</taxon>
        <taxon>Cotesia</taxon>
    </lineage>
</organism>
<dbReference type="PANTHER" id="PTHR18952:SF141">
    <property type="entry name" value="CARBONIC ANHYDRASE"/>
    <property type="match status" value="1"/>
</dbReference>
<keyword evidence="6" id="KW-0456">Lyase</keyword>
<proteinExistence type="inferred from homology"/>
<dbReference type="OrthoDB" id="429145at2759"/>
<evidence type="ECO:0000256" key="1">
    <source>
        <dbReference type="ARBA" id="ARBA00001947"/>
    </source>
</evidence>
<dbReference type="GO" id="GO:0005737">
    <property type="term" value="C:cytoplasm"/>
    <property type="evidence" value="ECO:0007669"/>
    <property type="project" value="TreeGrafter"/>
</dbReference>
<dbReference type="EC" id="4.2.1.1" evidence="3"/>
<dbReference type="InterPro" id="IPR023561">
    <property type="entry name" value="Carbonic_anhydrase_a-class"/>
</dbReference>
<dbReference type="PANTHER" id="PTHR18952">
    <property type="entry name" value="CARBONIC ANHYDRASE"/>
    <property type="match status" value="1"/>
</dbReference>
<evidence type="ECO:0000259" key="9">
    <source>
        <dbReference type="PROSITE" id="PS51144"/>
    </source>
</evidence>
<evidence type="ECO:0000256" key="3">
    <source>
        <dbReference type="ARBA" id="ARBA00012925"/>
    </source>
</evidence>
<comment type="catalytic activity">
    <reaction evidence="7">
        <text>hydrogencarbonate + H(+) = CO2 + H2O</text>
        <dbReference type="Rhea" id="RHEA:10748"/>
        <dbReference type="ChEBI" id="CHEBI:15377"/>
        <dbReference type="ChEBI" id="CHEBI:15378"/>
        <dbReference type="ChEBI" id="CHEBI:16526"/>
        <dbReference type="ChEBI" id="CHEBI:17544"/>
        <dbReference type="EC" id="4.2.1.1"/>
    </reaction>
</comment>
<feature type="compositionally biased region" description="Polar residues" evidence="8">
    <location>
        <begin position="1"/>
        <end position="11"/>
    </location>
</feature>
<evidence type="ECO:0000256" key="8">
    <source>
        <dbReference type="SAM" id="MobiDB-lite"/>
    </source>
</evidence>
<evidence type="ECO:0000256" key="6">
    <source>
        <dbReference type="ARBA" id="ARBA00023239"/>
    </source>
</evidence>
<comment type="caution">
    <text evidence="10">The sequence shown here is derived from an EMBL/GenBank/DDBJ whole genome shotgun (WGS) entry which is preliminary data.</text>
</comment>
<evidence type="ECO:0000256" key="5">
    <source>
        <dbReference type="ARBA" id="ARBA00022833"/>
    </source>
</evidence>
<evidence type="ECO:0000313" key="11">
    <source>
        <dbReference type="Proteomes" id="UP000786811"/>
    </source>
</evidence>
<feature type="domain" description="Alpha-carbonic anhydrase" evidence="9">
    <location>
        <begin position="1"/>
        <end position="217"/>
    </location>
</feature>
<evidence type="ECO:0000313" key="10">
    <source>
        <dbReference type="EMBL" id="CAG5083793.1"/>
    </source>
</evidence>
<dbReference type="Pfam" id="PF00194">
    <property type="entry name" value="Carb_anhydrase"/>
    <property type="match status" value="2"/>
</dbReference>
<keyword evidence="11" id="KW-1185">Reference proteome</keyword>
<accession>A0A8J2MM00</accession>
<dbReference type="InterPro" id="IPR001148">
    <property type="entry name" value="CA_dom"/>
</dbReference>
<reference evidence="10" key="1">
    <citation type="submission" date="2021-04" db="EMBL/GenBank/DDBJ databases">
        <authorList>
            <person name="Chebbi M.A.C M."/>
        </authorList>
    </citation>
    <scope>NUCLEOTIDE SEQUENCE</scope>
</reference>
<feature type="region of interest" description="Disordered" evidence="8">
    <location>
        <begin position="1"/>
        <end position="25"/>
    </location>
</feature>